<keyword evidence="2" id="KW-1133">Transmembrane helix</keyword>
<evidence type="ECO:0000313" key="3">
    <source>
        <dbReference type="EMBL" id="KAL0057347.1"/>
    </source>
</evidence>
<evidence type="ECO:0000256" key="1">
    <source>
        <dbReference type="SAM" id="Coils"/>
    </source>
</evidence>
<comment type="caution">
    <text evidence="3">The sequence shown here is derived from an EMBL/GenBank/DDBJ whole genome shotgun (WGS) entry which is preliminary data.</text>
</comment>
<keyword evidence="4" id="KW-1185">Reference proteome</keyword>
<dbReference type="InterPro" id="IPR027417">
    <property type="entry name" value="P-loop_NTPase"/>
</dbReference>
<feature type="transmembrane region" description="Helical" evidence="2">
    <location>
        <begin position="237"/>
        <end position="254"/>
    </location>
</feature>
<name>A0ABR2Z6Q6_9AGAR</name>
<sequence>MGRVAVRNIELLGEFCGEEFLTNVAIVTTRWDEVSPNIGEARERELRDNDSFFKPILDRGAHMFRHDKHSASAQGVLLHLLKREPRALLIQTQLVNECKDLADTSAGAVLNRESRKLANEYERMLTRLRHELKGSIEAQDRSLRMEIEAEIRSLKVDITHVRACAESISKESVAYKAHFERQVEQAGRAVDEELRELRLQINLLRSQLQQGGHSSAGVREELYGMEDMERMRRKQRIVTFVLAAVNLTLSLLPLCVPELA</sequence>
<keyword evidence="1" id="KW-0175">Coiled coil</keyword>
<organism evidence="3 4">
    <name type="scientific">Marasmius tenuissimus</name>
    <dbReference type="NCBI Taxonomy" id="585030"/>
    <lineage>
        <taxon>Eukaryota</taxon>
        <taxon>Fungi</taxon>
        <taxon>Dikarya</taxon>
        <taxon>Basidiomycota</taxon>
        <taxon>Agaricomycotina</taxon>
        <taxon>Agaricomycetes</taxon>
        <taxon>Agaricomycetidae</taxon>
        <taxon>Agaricales</taxon>
        <taxon>Marasmiineae</taxon>
        <taxon>Marasmiaceae</taxon>
        <taxon>Marasmius</taxon>
    </lineage>
</organism>
<keyword evidence="2" id="KW-0472">Membrane</keyword>
<reference evidence="3 4" key="1">
    <citation type="submission" date="2024-05" db="EMBL/GenBank/DDBJ databases">
        <title>A draft genome resource for the thread blight pathogen Marasmius tenuissimus strain MS-2.</title>
        <authorList>
            <person name="Yulfo-Soto G.E."/>
            <person name="Baruah I.K."/>
            <person name="Amoako-Attah I."/>
            <person name="Bukari Y."/>
            <person name="Meinhardt L.W."/>
            <person name="Bailey B.A."/>
            <person name="Cohen S.P."/>
        </authorList>
    </citation>
    <scope>NUCLEOTIDE SEQUENCE [LARGE SCALE GENOMIC DNA]</scope>
    <source>
        <strain evidence="3 4">MS-2</strain>
    </source>
</reference>
<dbReference type="Proteomes" id="UP001437256">
    <property type="component" value="Unassembled WGS sequence"/>
</dbReference>
<accession>A0ABR2Z6Q6</accession>
<evidence type="ECO:0000256" key="2">
    <source>
        <dbReference type="SAM" id="Phobius"/>
    </source>
</evidence>
<proteinExistence type="predicted"/>
<keyword evidence="2" id="KW-0812">Transmembrane</keyword>
<evidence type="ECO:0000313" key="4">
    <source>
        <dbReference type="Proteomes" id="UP001437256"/>
    </source>
</evidence>
<protein>
    <submittedName>
        <fullName evidence="3">Uncharacterized protein</fullName>
    </submittedName>
</protein>
<gene>
    <name evidence="3" type="ORF">AAF712_016013</name>
</gene>
<feature type="coiled-coil region" evidence="1">
    <location>
        <begin position="111"/>
        <end position="138"/>
    </location>
</feature>
<dbReference type="Gene3D" id="3.40.50.300">
    <property type="entry name" value="P-loop containing nucleotide triphosphate hydrolases"/>
    <property type="match status" value="1"/>
</dbReference>
<dbReference type="EMBL" id="JBBXMP010000578">
    <property type="protein sequence ID" value="KAL0057347.1"/>
    <property type="molecule type" value="Genomic_DNA"/>
</dbReference>